<dbReference type="InterPro" id="IPR051563">
    <property type="entry name" value="Glycosyl_Hydrolase_51"/>
</dbReference>
<dbReference type="PANTHER" id="PTHR31776">
    <property type="entry name" value="ALPHA-L-ARABINOFURANOSIDASE 1"/>
    <property type="match status" value="1"/>
</dbReference>
<dbReference type="Gene3D" id="2.60.40.1180">
    <property type="entry name" value="Golgi alpha-mannosidase II"/>
    <property type="match status" value="2"/>
</dbReference>
<dbReference type="GO" id="GO:0046373">
    <property type="term" value="P:L-arabinose metabolic process"/>
    <property type="evidence" value="ECO:0007669"/>
    <property type="project" value="InterPro"/>
</dbReference>
<keyword evidence="7 12" id="KW-0732">Signal</keyword>
<dbReference type="InterPro" id="IPR013780">
    <property type="entry name" value="Glyco_hydro_b"/>
</dbReference>
<dbReference type="InterPro" id="IPR017853">
    <property type="entry name" value="GH"/>
</dbReference>
<dbReference type="InterPro" id="IPR010720">
    <property type="entry name" value="Alpha-L-AF_C"/>
</dbReference>
<dbReference type="FunFam" id="3.20.20.80:FF:000025">
    <property type="entry name" value="Alpha-L-arabinofuranosidase 1"/>
    <property type="match status" value="3"/>
</dbReference>
<comment type="similarity">
    <text evidence="3">Belongs to the glycosyl hydrolase 51 family.</text>
</comment>
<dbReference type="PANTHER" id="PTHR31776:SF0">
    <property type="entry name" value="ALPHA-L-ARABINOFURANOSIDASE 1"/>
    <property type="match status" value="1"/>
</dbReference>
<evidence type="ECO:0000256" key="1">
    <source>
        <dbReference type="ARBA" id="ARBA00001462"/>
    </source>
</evidence>
<feature type="chain" id="PRO_5042825127" description="non-reducing end alpha-L-arabinofuranosidase" evidence="12">
    <location>
        <begin position="28"/>
        <end position="2196"/>
    </location>
</feature>
<dbReference type="InterPro" id="IPR055235">
    <property type="entry name" value="ASD1_cat"/>
</dbReference>
<evidence type="ECO:0000256" key="3">
    <source>
        <dbReference type="ARBA" id="ARBA00007186"/>
    </source>
</evidence>
<keyword evidence="6" id="KW-0272">Extracellular matrix</keyword>
<reference evidence="14 15" key="1">
    <citation type="journal article" date="2023" name="Life. Sci Alliance">
        <title>Evolutionary insights into 3D genome organization and epigenetic landscape of Vigna mungo.</title>
        <authorList>
            <person name="Junaid A."/>
            <person name="Singh B."/>
            <person name="Bhatia S."/>
        </authorList>
    </citation>
    <scope>NUCLEOTIDE SEQUENCE [LARGE SCALE GENOMIC DNA]</scope>
    <source>
        <strain evidence="14">Urdbean</strain>
    </source>
</reference>
<name>A0AAQ3NFQ5_VIGMU</name>
<dbReference type="SUPFAM" id="SSF51011">
    <property type="entry name" value="Glycosyl hydrolase domain"/>
    <property type="match status" value="1"/>
</dbReference>
<feature type="signal peptide" evidence="12">
    <location>
        <begin position="1"/>
        <end position="27"/>
    </location>
</feature>
<accession>A0AAQ3NFQ5</accession>
<proteinExistence type="inferred from homology"/>
<evidence type="ECO:0000256" key="4">
    <source>
        <dbReference type="ARBA" id="ARBA00012670"/>
    </source>
</evidence>
<comment type="subcellular location">
    <subcellularLocation>
        <location evidence="2">Secreted</location>
        <location evidence="2">Extracellular space</location>
        <location evidence="2">Extracellular matrix</location>
    </subcellularLocation>
</comment>
<dbReference type="Pfam" id="PF22848">
    <property type="entry name" value="ASD1_dom"/>
    <property type="match status" value="4"/>
</dbReference>
<dbReference type="GO" id="GO:0046556">
    <property type="term" value="F:alpha-L-arabinofuranosidase activity"/>
    <property type="evidence" value="ECO:0007669"/>
    <property type="project" value="UniProtKB-EC"/>
</dbReference>
<evidence type="ECO:0000256" key="9">
    <source>
        <dbReference type="ARBA" id="ARBA00023180"/>
    </source>
</evidence>
<feature type="region of interest" description="Disordered" evidence="11">
    <location>
        <begin position="1250"/>
        <end position="1279"/>
    </location>
</feature>
<sequence length="2196" mass="243588">MGSFEALCNVSLLQLFIVFCLVFPCFATDLRTTLVVDASDATGRPIPETLFGIFFEEINHAGAGGLWAELVSNRGFEAGGPNTPSNIDPWTIIGNESSIIVETDRTSVFDRNKVALRLDVLCDSEGDNICPDEGVGVYNPGFWGMNIEQGKTYKVIFYVRSTESLNLTVSLKGSNGVGNLASSAITGTADDFSNWTKVETLLVAKATDHNSRLQLTTTTKGVIWLDQVSAMPVDTYKGHGFRTELFEMLSALKPKFIRFPGGCFVEGEWLRNAFRWKATVGPWEERPGHFGDVWMYWTDDGLGYFEFLQLAEDLGALPIWVFNNGVSHNDEVDTSAVLPLVQEALDGIEFARGDPTSKWGSLRAAMGHPEPFDLRYVAVGNEDCGKPKYRGNYLKFYHAIRAAYPDIQIISNCDGSSRALDHPADIASTFDRTSRNGPKAFVSEYAVTGKDAGTGSLLAALAEAGFLIGLEKNSDVIEMVSYAPLFVNANDRRWNPDAIVFNSYQAYGTPSYWVQLFFSESSGATLLSSSLQSNSSSNSVLASAITFQSSVDNKNYIRIKVVNFGTGAVNLKISIDGLEPNSLQLSGSTKTVLTSGNVMDENSFSQPKKVVPIKSGLQNVGKDLNVTVPARSFTSFDLLKESSDLKRKGSGSSTWSSIFEHCSVDANSTLILHDVTKVSPKAIPDTFLGVFVEEINHACAGGLWAELVSNRGFEAGGPKNTLNIYPWSTIGNKSLISVSINYSSCFERNKAALQMNVYCNDHNPCPSGGVGISNPGYWGMNIEQGKRQVSEDGRWRRVATVVEANATNHYSSLQITTNKEGTYLFDQVSVMPLDTHMGHGFRKDLFQMVADLKPKFMRFPGGTYVEGYHLQNKYQWKDTIGPWEERPGHYNDIWNYWSDDGIGYLEYLQLAEDLGTLPIWVFNAGFSRNEQINTSDLAPYIQDALDGIEFARGSPKSKWGSVRAGLGHPKPFDLRYVAIGNEDCDFANYQGNYIKIYEAIRYAYPDIKIISNCDASGTPLNHPADLFDFHTYTNSKDIFSKSTQFDHTSRSGPKAFVSEYAVWREDAGNGSLLAAVAEAAFLIGLEKNSDIVDMVAYAPLFSNINDRKWIPDAIVFDSYQMYGTPSYWVQKLFVESSGATFLPSTLNTNSSNQLIASSISWKNSTDNKNYIRIKVVNFGTAIETLDISLNGFPETQRFYCITTVLTSTHVMDENSFAQPTKVVPLTSSEGNVGSKIEAILSPYSMQKLKGDLKNEEDRRQSKRSENEKDENGKKLDTQELYSTKKDSNCKWFTSEMRIDAIWPWFGVMLYSLLIHFLWFQQCFADGNSTLVVNASFDKENARRIPQSFHGVFFEEINHAGAGGLWAELVSNRGFEAGGPDNTLNIYPWSVIGNESSISVSINHTSCFERNKAALQMKVYCGGLKPCPYGGVGISNPGYWGMNFEQGKRHVFGDKKWKRVETIVEAKHTNHYSSLQITTTSEGTFLLDQVSAVPLDTHMGHGFRNDLFQMVADLKPKFLRFPGGTYVEGDHLQNRYQWKDTIGPWEERPGHFDDIWNYWSDDGIGYFENLQLAEDLGALPIWVFNAGISVHEEVNASALAPYVQDALDGIEFARGSPESKWGSVRAAMGHPKPFDLRYVAVGNEDCWHFNYQGNYLKFYEAIRSANPDIQVISNCDASSAPLKHPADLFEFHIYTDSNDMFSKSTRFDHTSRAGPKAFVSEYAVWKEDAANGSLLAAVAEAAFLIGLEKNSDIVQMVSYAPLFSNINDRRWIPDSIVFDSYKLYGTPSYWVQKLFIESNGATFLDSTLFTTSSNKLIASAIIWENSTEKKNYLRIKVVNFGTATESLNIHINGLNSNVQQFGSTKTVLASTNLMDENSFLDPKKASTLVVDASDSSGRPIPDTLFGVFFEEINHAGAGGLWAELVNNRGFEAGGTKSSSNIAPWTRVGKEQTVFLQTELSSCFEQNKVALKMDVLCDNCDGVGVSNPGFWGMNIVEGKKYKVVFFVKSNGPLQMTVSFRETKGGRILASSDIIASASEVSKWKRMETILQAGASSSYSRETLKNAFRWKASVGAWEQRPGHFNDVWGYWTDDGFGFFEGLQLAEDIGAKPLWVFNTGISHTDEIDTKDIAPFVQEALDGIEFAIGAATSKWGSLRASMGHPQPFDLNYVGVGNEDCYKKNYQGMLSLSLLFLFSLFA</sequence>
<dbReference type="Proteomes" id="UP001374535">
    <property type="component" value="Chromosome 6"/>
</dbReference>
<dbReference type="SUPFAM" id="SSF51445">
    <property type="entry name" value="(Trans)glycosidases"/>
    <property type="match status" value="4"/>
</dbReference>
<dbReference type="EMBL" id="CP144695">
    <property type="protein sequence ID" value="WVZ08032.1"/>
    <property type="molecule type" value="Genomic_DNA"/>
</dbReference>
<gene>
    <name evidence="14" type="ORF">V8G54_021378</name>
</gene>
<dbReference type="FunFam" id="2.60.40.1180:FF:000011">
    <property type="entry name" value="Alpha-L-arabinofuranosidase 1"/>
    <property type="match status" value="1"/>
</dbReference>
<feature type="domain" description="Alpha-L-arabinofuranosidase C-terminal" evidence="13">
    <location>
        <begin position="1719"/>
        <end position="1895"/>
    </location>
</feature>
<keyword evidence="5" id="KW-0964">Secreted</keyword>
<evidence type="ECO:0000256" key="7">
    <source>
        <dbReference type="ARBA" id="ARBA00022729"/>
    </source>
</evidence>
<dbReference type="SMART" id="SM00813">
    <property type="entry name" value="Alpha-L-AF_C"/>
    <property type="match status" value="3"/>
</dbReference>
<evidence type="ECO:0000313" key="14">
    <source>
        <dbReference type="EMBL" id="WVZ08032.1"/>
    </source>
</evidence>
<keyword evidence="9" id="KW-0325">Glycoprotein</keyword>
<evidence type="ECO:0000256" key="6">
    <source>
        <dbReference type="ARBA" id="ARBA00022530"/>
    </source>
</evidence>
<evidence type="ECO:0000256" key="2">
    <source>
        <dbReference type="ARBA" id="ARBA00004498"/>
    </source>
</evidence>
<feature type="domain" description="Alpha-L-arabinofuranosidase C-terminal" evidence="13">
    <location>
        <begin position="1058"/>
        <end position="1244"/>
    </location>
</feature>
<comment type="catalytic activity">
    <reaction evidence="1">
        <text>Hydrolysis of terminal non-reducing alpha-L-arabinofuranoside residues in alpha-L-arabinosides.</text>
        <dbReference type="EC" id="3.2.1.55"/>
    </reaction>
</comment>
<dbReference type="Gene3D" id="3.20.20.80">
    <property type="entry name" value="Glycosidases"/>
    <property type="match status" value="4"/>
</dbReference>
<dbReference type="EC" id="3.2.1.55" evidence="4"/>
<keyword evidence="15" id="KW-1185">Reference proteome</keyword>
<organism evidence="14 15">
    <name type="scientific">Vigna mungo</name>
    <name type="common">Black gram</name>
    <name type="synonym">Phaseolus mungo</name>
    <dbReference type="NCBI Taxonomy" id="3915"/>
    <lineage>
        <taxon>Eukaryota</taxon>
        <taxon>Viridiplantae</taxon>
        <taxon>Streptophyta</taxon>
        <taxon>Embryophyta</taxon>
        <taxon>Tracheophyta</taxon>
        <taxon>Spermatophyta</taxon>
        <taxon>Magnoliopsida</taxon>
        <taxon>eudicotyledons</taxon>
        <taxon>Gunneridae</taxon>
        <taxon>Pentapetalae</taxon>
        <taxon>rosids</taxon>
        <taxon>fabids</taxon>
        <taxon>Fabales</taxon>
        <taxon>Fabaceae</taxon>
        <taxon>Papilionoideae</taxon>
        <taxon>50 kb inversion clade</taxon>
        <taxon>NPAAA clade</taxon>
        <taxon>indigoferoid/millettioid clade</taxon>
        <taxon>Phaseoleae</taxon>
        <taxon>Vigna</taxon>
    </lineage>
</organism>
<evidence type="ECO:0000256" key="10">
    <source>
        <dbReference type="ARBA" id="ARBA00082101"/>
    </source>
</evidence>
<feature type="domain" description="Alpha-L-arabinofuranosidase C-terminal" evidence="13">
    <location>
        <begin position="443"/>
        <end position="632"/>
    </location>
</feature>
<protein>
    <recommendedName>
        <fullName evidence="4">non-reducing end alpha-L-arabinofuranosidase</fullName>
        <ecNumber evidence="4">3.2.1.55</ecNumber>
    </recommendedName>
    <alternativeName>
        <fullName evidence="10">Beta-D-xylosidase</fullName>
    </alternativeName>
</protein>
<evidence type="ECO:0000256" key="11">
    <source>
        <dbReference type="SAM" id="MobiDB-lite"/>
    </source>
</evidence>
<evidence type="ECO:0000256" key="8">
    <source>
        <dbReference type="ARBA" id="ARBA00022801"/>
    </source>
</evidence>
<evidence type="ECO:0000256" key="5">
    <source>
        <dbReference type="ARBA" id="ARBA00022525"/>
    </source>
</evidence>
<evidence type="ECO:0000256" key="12">
    <source>
        <dbReference type="SAM" id="SignalP"/>
    </source>
</evidence>
<dbReference type="FunFam" id="2.60.120.260:FF:000063">
    <property type="entry name" value="Putative alpha-L-arabinofuranosidase family protein"/>
    <property type="match status" value="1"/>
</dbReference>
<evidence type="ECO:0000313" key="15">
    <source>
        <dbReference type="Proteomes" id="UP001374535"/>
    </source>
</evidence>
<evidence type="ECO:0000259" key="13">
    <source>
        <dbReference type="SMART" id="SM00813"/>
    </source>
</evidence>
<dbReference type="Pfam" id="PF06964">
    <property type="entry name" value="Alpha-L-AF_C"/>
    <property type="match status" value="3"/>
</dbReference>
<keyword evidence="8" id="KW-0378">Hydrolase</keyword>